<keyword evidence="2" id="KW-1185">Reference proteome</keyword>
<sequence>MPLFSCAGRPPSPLENTRKSHDLVQERIEILEKLEILEILEVLERLKILEWVEVPLRVEVVKIEMSSR</sequence>
<accession>A0A4D6M3F5</accession>
<dbReference type="AlphaFoldDB" id="A0A4D6M3F5"/>
<gene>
    <name evidence="1" type="ORF">DEO72_LG5g2801</name>
</gene>
<organism evidence="1 2">
    <name type="scientific">Vigna unguiculata</name>
    <name type="common">Cowpea</name>
    <dbReference type="NCBI Taxonomy" id="3917"/>
    <lineage>
        <taxon>Eukaryota</taxon>
        <taxon>Viridiplantae</taxon>
        <taxon>Streptophyta</taxon>
        <taxon>Embryophyta</taxon>
        <taxon>Tracheophyta</taxon>
        <taxon>Spermatophyta</taxon>
        <taxon>Magnoliopsida</taxon>
        <taxon>eudicotyledons</taxon>
        <taxon>Gunneridae</taxon>
        <taxon>Pentapetalae</taxon>
        <taxon>rosids</taxon>
        <taxon>fabids</taxon>
        <taxon>Fabales</taxon>
        <taxon>Fabaceae</taxon>
        <taxon>Papilionoideae</taxon>
        <taxon>50 kb inversion clade</taxon>
        <taxon>NPAAA clade</taxon>
        <taxon>indigoferoid/millettioid clade</taxon>
        <taxon>Phaseoleae</taxon>
        <taxon>Vigna</taxon>
    </lineage>
</organism>
<evidence type="ECO:0000313" key="1">
    <source>
        <dbReference type="EMBL" id="QCD94716.1"/>
    </source>
</evidence>
<proteinExistence type="predicted"/>
<dbReference type="EMBL" id="CP039349">
    <property type="protein sequence ID" value="QCD94716.1"/>
    <property type="molecule type" value="Genomic_DNA"/>
</dbReference>
<reference evidence="1 2" key="1">
    <citation type="submission" date="2019-04" db="EMBL/GenBank/DDBJ databases">
        <title>An improved genome assembly and genetic linkage map for asparagus bean, Vigna unguiculata ssp. sesquipedialis.</title>
        <authorList>
            <person name="Xia Q."/>
            <person name="Zhang R."/>
            <person name="Dong Y."/>
        </authorList>
    </citation>
    <scope>NUCLEOTIDE SEQUENCE [LARGE SCALE GENOMIC DNA]</scope>
    <source>
        <tissue evidence="1">Leaf</tissue>
    </source>
</reference>
<evidence type="ECO:0000313" key="2">
    <source>
        <dbReference type="Proteomes" id="UP000501690"/>
    </source>
</evidence>
<protein>
    <submittedName>
        <fullName evidence="1">Uncharacterized protein</fullName>
    </submittedName>
</protein>
<dbReference type="Proteomes" id="UP000501690">
    <property type="component" value="Linkage Group LG5"/>
</dbReference>
<name>A0A4D6M3F5_VIGUN</name>